<dbReference type="Proteomes" id="UP000285211">
    <property type="component" value="Unassembled WGS sequence"/>
</dbReference>
<evidence type="ECO:0000256" key="1">
    <source>
        <dbReference type="SAM" id="Coils"/>
    </source>
</evidence>
<comment type="caution">
    <text evidence="4">The sequence shown here is derived from an EMBL/GenBank/DDBJ whole genome shotgun (WGS) entry which is preliminary data.</text>
</comment>
<evidence type="ECO:0000313" key="5">
    <source>
        <dbReference type="Proteomes" id="UP000285211"/>
    </source>
</evidence>
<proteinExistence type="predicted"/>
<keyword evidence="1" id="KW-0175">Coiled coil</keyword>
<evidence type="ECO:0000259" key="3">
    <source>
        <dbReference type="Pfam" id="PF14257"/>
    </source>
</evidence>
<dbReference type="InterPro" id="IPR025645">
    <property type="entry name" value="DUF4349"/>
</dbReference>
<keyword evidence="2" id="KW-0812">Transmembrane</keyword>
<keyword evidence="2" id="KW-1133">Transmembrane helix</keyword>
<dbReference type="OrthoDB" id="8704559at2"/>
<dbReference type="AlphaFoldDB" id="A0A3S2UK54"/>
<protein>
    <submittedName>
        <fullName evidence="4">DUF4349 domain-containing protein</fullName>
    </submittedName>
</protein>
<feature type="transmembrane region" description="Helical" evidence="2">
    <location>
        <begin position="264"/>
        <end position="289"/>
    </location>
</feature>
<keyword evidence="2" id="KW-0472">Membrane</keyword>
<feature type="coiled-coil region" evidence="1">
    <location>
        <begin position="156"/>
        <end position="216"/>
    </location>
</feature>
<name>A0A3S2UK54_9FLAO</name>
<dbReference type="Pfam" id="PF14257">
    <property type="entry name" value="DUF4349"/>
    <property type="match status" value="1"/>
</dbReference>
<organism evidence="4 5">
    <name type="scientific">Flavobacterium sufflavum</name>
    <dbReference type="NCBI Taxonomy" id="1921138"/>
    <lineage>
        <taxon>Bacteria</taxon>
        <taxon>Pseudomonadati</taxon>
        <taxon>Bacteroidota</taxon>
        <taxon>Flavobacteriia</taxon>
        <taxon>Flavobacteriales</taxon>
        <taxon>Flavobacteriaceae</taxon>
        <taxon>Flavobacterium</taxon>
    </lineage>
</organism>
<reference evidence="4 5" key="1">
    <citation type="submission" date="2019-01" db="EMBL/GenBank/DDBJ databases">
        <authorList>
            <person name="Chen W.-M."/>
        </authorList>
    </citation>
    <scope>NUCLEOTIDE SEQUENCE [LARGE SCALE GENOMIC DNA]</scope>
    <source>
        <strain evidence="4 5">BBQ-12</strain>
    </source>
</reference>
<gene>
    <name evidence="4" type="ORF">EOD40_16770</name>
</gene>
<dbReference type="PROSITE" id="PS51257">
    <property type="entry name" value="PROKAR_LIPOPROTEIN"/>
    <property type="match status" value="1"/>
</dbReference>
<evidence type="ECO:0000256" key="2">
    <source>
        <dbReference type="SAM" id="Phobius"/>
    </source>
</evidence>
<feature type="domain" description="DUF4349" evidence="3">
    <location>
        <begin position="54"/>
        <end position="280"/>
    </location>
</feature>
<accession>A0A3S2UK54</accession>
<dbReference type="EMBL" id="SACJ01000015">
    <property type="protein sequence ID" value="RVT71752.1"/>
    <property type="molecule type" value="Genomic_DNA"/>
</dbReference>
<sequence length="296" mass="34150">MNKIVKSSFLLFTFTTLLVSCKKSEAPEEQVTNDIATEAAVSSSAAVEKKDSTRKFVRKADLKFKVKNVTQTTYAIENITNKFDGFVTYTNLQSNIIDQFETKISQDSTLESIRYNIENNITIRVPNKRLDTIIKCIAKQIDFLNYRVIKADDVSLKMLSNQLAQERSANKEKRVEKAIDTKGKKINDVMDAENNLANQKEQKDAAKLENLSMQDQVNFSTLTIQIYQRESIKQEMIANTKDYNHYKPNIGIRLLDSLKTGWNVLLDIIVFVFQIWWLLLIGFGGFFLYKKYYKTE</sequence>
<keyword evidence="5" id="KW-1185">Reference proteome</keyword>
<dbReference type="RefSeq" id="WP_128197516.1">
    <property type="nucleotide sequence ID" value="NZ_SACJ01000015.1"/>
</dbReference>
<evidence type="ECO:0000313" key="4">
    <source>
        <dbReference type="EMBL" id="RVT71752.1"/>
    </source>
</evidence>